<dbReference type="GO" id="GO:0005886">
    <property type="term" value="C:plasma membrane"/>
    <property type="evidence" value="ECO:0007669"/>
    <property type="project" value="TreeGrafter"/>
</dbReference>
<dbReference type="GO" id="GO:0046872">
    <property type="term" value="F:metal ion binding"/>
    <property type="evidence" value="ECO:0007669"/>
    <property type="project" value="UniProtKB-KW"/>
</dbReference>
<comment type="cofactor">
    <cofactor evidence="1">
        <name>Mg(2+)</name>
        <dbReference type="ChEBI" id="CHEBI:18420"/>
    </cofactor>
</comment>
<dbReference type="NCBIfam" id="TIGR00147">
    <property type="entry name" value="YegS/Rv2252/BmrU family lipid kinase"/>
    <property type="match status" value="1"/>
</dbReference>
<dbReference type="GO" id="GO:0016301">
    <property type="term" value="F:kinase activity"/>
    <property type="evidence" value="ECO:0007669"/>
    <property type="project" value="UniProtKB-KW"/>
</dbReference>
<dbReference type="Pfam" id="PF00781">
    <property type="entry name" value="DAGK_cat"/>
    <property type="match status" value="1"/>
</dbReference>
<dbReference type="EMBL" id="CAFBMK010000464">
    <property type="protein sequence ID" value="CAB4959766.1"/>
    <property type="molecule type" value="Genomic_DNA"/>
</dbReference>
<evidence type="ECO:0000256" key="4">
    <source>
        <dbReference type="ARBA" id="ARBA00022723"/>
    </source>
</evidence>
<keyword evidence="8" id="KW-0460">Magnesium</keyword>
<dbReference type="AlphaFoldDB" id="A0A6J7KV41"/>
<accession>A0A6J7KV41</accession>
<evidence type="ECO:0000256" key="6">
    <source>
        <dbReference type="ARBA" id="ARBA00022777"/>
    </source>
</evidence>
<keyword evidence="2" id="KW-0444">Lipid biosynthesis</keyword>
<proteinExistence type="predicted"/>
<evidence type="ECO:0000256" key="11">
    <source>
        <dbReference type="ARBA" id="ARBA00023264"/>
    </source>
</evidence>
<keyword evidence="4" id="KW-0479">Metal-binding</keyword>
<evidence type="ECO:0000256" key="3">
    <source>
        <dbReference type="ARBA" id="ARBA00022679"/>
    </source>
</evidence>
<dbReference type="Gene3D" id="3.40.50.10330">
    <property type="entry name" value="Probable inorganic polyphosphate/atp-NAD kinase, domain 1"/>
    <property type="match status" value="1"/>
</dbReference>
<dbReference type="SUPFAM" id="SSF111331">
    <property type="entry name" value="NAD kinase/diacylglycerol kinase-like"/>
    <property type="match status" value="1"/>
</dbReference>
<evidence type="ECO:0000256" key="1">
    <source>
        <dbReference type="ARBA" id="ARBA00001946"/>
    </source>
</evidence>
<keyword evidence="11" id="KW-1208">Phospholipid metabolism</keyword>
<dbReference type="InterPro" id="IPR017438">
    <property type="entry name" value="ATP-NAD_kinase_N"/>
</dbReference>
<evidence type="ECO:0000256" key="9">
    <source>
        <dbReference type="ARBA" id="ARBA00023098"/>
    </source>
</evidence>
<sequence>MVNPTAGGGRAARTAEAAAARLAARGAAVRTVSTRDAAHAALEAREAFDRGDVAVAVGGDGMLRILAEEGVRHERAVVGLLPAGRGNDFARFLGLPTAVDEAVDALVDGVETLVDTGLVRDADGTERTFLSLVSVGFDAEANRIANEAPAALGGLVYVWGVLGALAGLRPVPLRLRTSTGTREVPALLLAVANAGAYGGGMHMAPHASVGDGELDVVVVPHPGRHRRPDRCDVRDRLLLLRVLPRVFRGTHVSTPHVDVSRAATVEVSADGPLVAYADGDPVGTLPLTISARPASLRLLVPSVEGLRPGVLRPAAGVAA</sequence>
<dbReference type="InterPro" id="IPR050187">
    <property type="entry name" value="Lipid_Phosphate_FormReg"/>
</dbReference>
<name>A0A6J7KV41_9ZZZZ</name>
<keyword evidence="3" id="KW-0808">Transferase</keyword>
<evidence type="ECO:0000313" key="13">
    <source>
        <dbReference type="EMBL" id="CAB4959766.1"/>
    </source>
</evidence>
<feature type="domain" description="DAGKc" evidence="12">
    <location>
        <begin position="1"/>
        <end position="123"/>
    </location>
</feature>
<evidence type="ECO:0000256" key="5">
    <source>
        <dbReference type="ARBA" id="ARBA00022741"/>
    </source>
</evidence>
<evidence type="ECO:0000256" key="10">
    <source>
        <dbReference type="ARBA" id="ARBA00023209"/>
    </source>
</evidence>
<organism evidence="13">
    <name type="scientific">freshwater metagenome</name>
    <dbReference type="NCBI Taxonomy" id="449393"/>
    <lineage>
        <taxon>unclassified sequences</taxon>
        <taxon>metagenomes</taxon>
        <taxon>ecological metagenomes</taxon>
    </lineage>
</organism>
<evidence type="ECO:0000259" key="12">
    <source>
        <dbReference type="PROSITE" id="PS50146"/>
    </source>
</evidence>
<dbReference type="InterPro" id="IPR045540">
    <property type="entry name" value="YegS/DAGK_C"/>
</dbReference>
<dbReference type="PANTHER" id="PTHR12358">
    <property type="entry name" value="SPHINGOSINE KINASE"/>
    <property type="match status" value="1"/>
</dbReference>
<keyword evidence="6" id="KW-0418">Kinase</keyword>
<dbReference type="Pfam" id="PF19279">
    <property type="entry name" value="YegS_C"/>
    <property type="match status" value="1"/>
</dbReference>
<dbReference type="Gene3D" id="2.60.200.40">
    <property type="match status" value="1"/>
</dbReference>
<keyword evidence="10" id="KW-0594">Phospholipid biosynthesis</keyword>
<evidence type="ECO:0000256" key="8">
    <source>
        <dbReference type="ARBA" id="ARBA00022842"/>
    </source>
</evidence>
<dbReference type="PANTHER" id="PTHR12358:SF106">
    <property type="entry name" value="LIPID KINASE YEGS"/>
    <property type="match status" value="1"/>
</dbReference>
<dbReference type="SMART" id="SM00046">
    <property type="entry name" value="DAGKc"/>
    <property type="match status" value="1"/>
</dbReference>
<dbReference type="PROSITE" id="PS50146">
    <property type="entry name" value="DAGK"/>
    <property type="match status" value="1"/>
</dbReference>
<keyword evidence="7" id="KW-0067">ATP-binding</keyword>
<keyword evidence="5" id="KW-0547">Nucleotide-binding</keyword>
<evidence type="ECO:0000256" key="7">
    <source>
        <dbReference type="ARBA" id="ARBA00022840"/>
    </source>
</evidence>
<dbReference type="GO" id="GO:0008654">
    <property type="term" value="P:phospholipid biosynthetic process"/>
    <property type="evidence" value="ECO:0007669"/>
    <property type="project" value="UniProtKB-KW"/>
</dbReference>
<dbReference type="GO" id="GO:0005524">
    <property type="term" value="F:ATP binding"/>
    <property type="evidence" value="ECO:0007669"/>
    <property type="project" value="UniProtKB-KW"/>
</dbReference>
<reference evidence="13" key="1">
    <citation type="submission" date="2020-05" db="EMBL/GenBank/DDBJ databases">
        <authorList>
            <person name="Chiriac C."/>
            <person name="Salcher M."/>
            <person name="Ghai R."/>
            <person name="Kavagutti S V."/>
        </authorList>
    </citation>
    <scope>NUCLEOTIDE SEQUENCE</scope>
</reference>
<dbReference type="InterPro" id="IPR005218">
    <property type="entry name" value="Diacylglycerol/lipid_kinase"/>
</dbReference>
<dbReference type="InterPro" id="IPR016064">
    <property type="entry name" value="NAD/diacylglycerol_kinase_sf"/>
</dbReference>
<keyword evidence="9" id="KW-0443">Lipid metabolism</keyword>
<gene>
    <name evidence="13" type="ORF">UFOPK3564_03984</name>
</gene>
<protein>
    <submittedName>
        <fullName evidence="13">Unannotated protein</fullName>
    </submittedName>
</protein>
<dbReference type="InterPro" id="IPR001206">
    <property type="entry name" value="Diacylglycerol_kinase_cat_dom"/>
</dbReference>
<evidence type="ECO:0000256" key="2">
    <source>
        <dbReference type="ARBA" id="ARBA00022516"/>
    </source>
</evidence>